<feature type="transmembrane region" description="Helical" evidence="1">
    <location>
        <begin position="132"/>
        <end position="154"/>
    </location>
</feature>
<dbReference type="AlphaFoldDB" id="A0A1A3H5A6"/>
<feature type="transmembrane region" description="Helical" evidence="1">
    <location>
        <begin position="83"/>
        <end position="104"/>
    </location>
</feature>
<accession>A0A1A3H5A6</accession>
<gene>
    <name evidence="2" type="ORF">A5630_19795</name>
</gene>
<feature type="transmembrane region" description="Helical" evidence="1">
    <location>
        <begin position="52"/>
        <end position="77"/>
    </location>
</feature>
<feature type="transmembrane region" description="Helical" evidence="1">
    <location>
        <begin position="6"/>
        <end position="31"/>
    </location>
</feature>
<comment type="caution">
    <text evidence="2">The sequence shown here is derived from an EMBL/GenBank/DDBJ whole genome shotgun (WGS) entry which is preliminary data.</text>
</comment>
<sequence length="295" mass="30718">MIDSSALSFALAAGLVAALNPCGFAFLPAYLGLVTADASREASTVRAVGRALAATAAMSGGFLTVFGLFGLAISPLLATAQRYLPFATAVIGILLVGLGGWLLAGKDLLLVMPRLRGGAPTSQLRSSYGYGISYALASLSCTVAPFLAVIGATFRQGSTLTGVLAFIAYSAGMTITVGAAALAVALAGSMAADALRRVLPYVSRAAGALVLMTGLYVAYYGYYEIRLFFFDSSPDDPVIRTAVRFQTWLADRVNSLGVWPLAAAILILAAVALLWRARRRNRTAPDHAAEPVNET</sequence>
<keyword evidence="1" id="KW-1133">Transmembrane helix</keyword>
<proteinExistence type="predicted"/>
<feature type="transmembrane region" description="Helical" evidence="1">
    <location>
        <begin position="256"/>
        <end position="275"/>
    </location>
</feature>
<dbReference type="OrthoDB" id="5244297at2"/>
<dbReference type="RefSeq" id="WP_064980384.1">
    <property type="nucleotide sequence ID" value="NZ_LZLC01000091.1"/>
</dbReference>
<evidence type="ECO:0000256" key="1">
    <source>
        <dbReference type="SAM" id="Phobius"/>
    </source>
</evidence>
<feature type="transmembrane region" description="Helical" evidence="1">
    <location>
        <begin position="201"/>
        <end position="222"/>
    </location>
</feature>
<evidence type="ECO:0000313" key="2">
    <source>
        <dbReference type="EMBL" id="OBJ42819.1"/>
    </source>
</evidence>
<keyword evidence="1" id="KW-0472">Membrane</keyword>
<feature type="transmembrane region" description="Helical" evidence="1">
    <location>
        <begin position="166"/>
        <end position="189"/>
    </location>
</feature>
<dbReference type="Proteomes" id="UP000093898">
    <property type="component" value="Unassembled WGS sequence"/>
</dbReference>
<dbReference type="PANTHER" id="PTHR31272">
    <property type="entry name" value="CYTOCHROME C-TYPE BIOGENESIS PROTEIN HI_1454-RELATED"/>
    <property type="match status" value="1"/>
</dbReference>
<dbReference type="EMBL" id="LZLC01000091">
    <property type="protein sequence ID" value="OBJ42819.1"/>
    <property type="molecule type" value="Genomic_DNA"/>
</dbReference>
<reference evidence="2 3" key="1">
    <citation type="submission" date="2016-06" db="EMBL/GenBank/DDBJ databases">
        <authorList>
            <person name="Kjaerup R.B."/>
            <person name="Dalgaard T.S."/>
            <person name="Juul-Madsen H.R."/>
        </authorList>
    </citation>
    <scope>NUCLEOTIDE SEQUENCE [LARGE SCALE GENOMIC DNA]</scope>
    <source>
        <strain evidence="2 3">1127319.6</strain>
    </source>
</reference>
<dbReference type="PANTHER" id="PTHR31272:SF4">
    <property type="entry name" value="CYTOCHROME C-TYPE BIOGENESIS PROTEIN HI_1454-RELATED"/>
    <property type="match status" value="1"/>
</dbReference>
<dbReference type="InterPro" id="IPR051790">
    <property type="entry name" value="Cytochrome_c-biogenesis_DsbD"/>
</dbReference>
<evidence type="ECO:0000313" key="3">
    <source>
        <dbReference type="Proteomes" id="UP000093898"/>
    </source>
</evidence>
<protein>
    <submittedName>
        <fullName evidence="2">Uncharacterized protein</fullName>
    </submittedName>
</protein>
<keyword evidence="1" id="KW-0812">Transmembrane</keyword>
<name>A0A1A3H5A6_MYCMU</name>
<organism evidence="2 3">
    <name type="scientific">Mycolicibacterium mucogenicum</name>
    <name type="common">Mycobacterium mucogenicum</name>
    <dbReference type="NCBI Taxonomy" id="56689"/>
    <lineage>
        <taxon>Bacteria</taxon>
        <taxon>Bacillati</taxon>
        <taxon>Actinomycetota</taxon>
        <taxon>Actinomycetes</taxon>
        <taxon>Mycobacteriales</taxon>
        <taxon>Mycobacteriaceae</taxon>
        <taxon>Mycolicibacterium</taxon>
    </lineage>
</organism>